<dbReference type="AlphaFoldDB" id="A0A433T388"/>
<keyword evidence="3" id="KW-1185">Reference proteome</keyword>
<evidence type="ECO:0000313" key="3">
    <source>
        <dbReference type="Proteomes" id="UP000271974"/>
    </source>
</evidence>
<dbReference type="Proteomes" id="UP000271974">
    <property type="component" value="Unassembled WGS sequence"/>
</dbReference>
<organism evidence="2 3">
    <name type="scientific">Elysia chlorotica</name>
    <name type="common">Eastern emerald elysia</name>
    <name type="synonym">Sea slug</name>
    <dbReference type="NCBI Taxonomy" id="188477"/>
    <lineage>
        <taxon>Eukaryota</taxon>
        <taxon>Metazoa</taxon>
        <taxon>Spiralia</taxon>
        <taxon>Lophotrochozoa</taxon>
        <taxon>Mollusca</taxon>
        <taxon>Gastropoda</taxon>
        <taxon>Heterobranchia</taxon>
        <taxon>Euthyneura</taxon>
        <taxon>Panpulmonata</taxon>
        <taxon>Sacoglossa</taxon>
        <taxon>Placobranchoidea</taxon>
        <taxon>Plakobranchidae</taxon>
        <taxon>Elysia</taxon>
    </lineage>
</organism>
<dbReference type="EMBL" id="RQTK01000694">
    <property type="protein sequence ID" value="RUS75996.1"/>
    <property type="molecule type" value="Genomic_DNA"/>
</dbReference>
<feature type="region of interest" description="Disordered" evidence="1">
    <location>
        <begin position="1"/>
        <end position="23"/>
    </location>
</feature>
<proteinExistence type="predicted"/>
<accession>A0A433T388</accession>
<protein>
    <submittedName>
        <fullName evidence="2">Uncharacterized protein</fullName>
    </submittedName>
</protein>
<sequence length="232" mass="25317">MASVTVSVCGDKTGQDDGQGKTSLPLQRVLSLPFSDDSGVDLDELQPRKTLLSISDLTGKPDFRTTDRAPVPKFYSHAQGVDSASYYEFGQEARNTSKFCLKKTPSLFNVFQVSENPNFGYSQDAAAEFGCGTPKTKARLQWKRQSKAIRSASVAWLRRHAKAAVKATRLRRKLVTVGEKCTEGPSASSGGSAETWTACREKIHTLFGHFAGETTAHGYKRTLSNTRTSTGK</sequence>
<dbReference type="OrthoDB" id="10637638at2759"/>
<reference evidence="2 3" key="1">
    <citation type="submission" date="2019-01" db="EMBL/GenBank/DDBJ databases">
        <title>A draft genome assembly of the solar-powered sea slug Elysia chlorotica.</title>
        <authorList>
            <person name="Cai H."/>
            <person name="Li Q."/>
            <person name="Fang X."/>
            <person name="Li J."/>
            <person name="Curtis N.E."/>
            <person name="Altenburger A."/>
            <person name="Shibata T."/>
            <person name="Feng M."/>
            <person name="Maeda T."/>
            <person name="Schwartz J.A."/>
            <person name="Shigenobu S."/>
            <person name="Lundholm N."/>
            <person name="Nishiyama T."/>
            <person name="Yang H."/>
            <person name="Hasebe M."/>
            <person name="Li S."/>
            <person name="Pierce S.K."/>
            <person name="Wang J."/>
        </authorList>
    </citation>
    <scope>NUCLEOTIDE SEQUENCE [LARGE SCALE GENOMIC DNA]</scope>
    <source>
        <strain evidence="2">EC2010</strain>
        <tissue evidence="2">Whole organism of an adult</tissue>
    </source>
</reference>
<evidence type="ECO:0000256" key="1">
    <source>
        <dbReference type="SAM" id="MobiDB-lite"/>
    </source>
</evidence>
<comment type="caution">
    <text evidence="2">The sequence shown here is derived from an EMBL/GenBank/DDBJ whole genome shotgun (WGS) entry which is preliminary data.</text>
</comment>
<gene>
    <name evidence="2" type="ORF">EGW08_016241</name>
</gene>
<name>A0A433T388_ELYCH</name>
<evidence type="ECO:0000313" key="2">
    <source>
        <dbReference type="EMBL" id="RUS75996.1"/>
    </source>
</evidence>